<dbReference type="InterPro" id="IPR036282">
    <property type="entry name" value="Glutathione-S-Trfase_C_sf"/>
</dbReference>
<evidence type="ECO:0000313" key="6">
    <source>
        <dbReference type="EMBL" id="CAK9158672.1"/>
    </source>
</evidence>
<gene>
    <name evidence="6" type="ORF">ILEXP_LOCUS27335</name>
</gene>
<organism evidence="6 7">
    <name type="scientific">Ilex paraguariensis</name>
    <name type="common">yerba mate</name>
    <dbReference type="NCBI Taxonomy" id="185542"/>
    <lineage>
        <taxon>Eukaryota</taxon>
        <taxon>Viridiplantae</taxon>
        <taxon>Streptophyta</taxon>
        <taxon>Embryophyta</taxon>
        <taxon>Tracheophyta</taxon>
        <taxon>Spermatophyta</taxon>
        <taxon>Magnoliopsida</taxon>
        <taxon>eudicotyledons</taxon>
        <taxon>Gunneridae</taxon>
        <taxon>Pentapetalae</taxon>
        <taxon>asterids</taxon>
        <taxon>campanulids</taxon>
        <taxon>Aquifoliales</taxon>
        <taxon>Aquifoliaceae</taxon>
        <taxon>Ilex</taxon>
    </lineage>
</organism>
<proteinExistence type="predicted"/>
<keyword evidence="7" id="KW-1185">Reference proteome</keyword>
<dbReference type="Proteomes" id="UP001642360">
    <property type="component" value="Unassembled WGS sequence"/>
</dbReference>
<reference evidence="6 7" key="1">
    <citation type="submission" date="2024-02" db="EMBL/GenBank/DDBJ databases">
        <authorList>
            <person name="Vignale AGUSTIN F."/>
            <person name="Sosa J E."/>
            <person name="Modenutti C."/>
        </authorList>
    </citation>
    <scope>NUCLEOTIDE SEQUENCE [LARGE SCALE GENOMIC DNA]</scope>
</reference>
<dbReference type="InterPro" id="IPR036249">
    <property type="entry name" value="Thioredoxin-like_sf"/>
</dbReference>
<dbReference type="PANTHER" id="PTHR11260">
    <property type="entry name" value="GLUTATHIONE S-TRANSFERASE, GST, SUPERFAMILY, GST DOMAIN CONTAINING"/>
    <property type="match status" value="1"/>
</dbReference>
<protein>
    <recommendedName>
        <fullName evidence="1">glutathione transferase</fullName>
        <ecNumber evidence="1">2.5.1.18</ecNumber>
    </recommendedName>
</protein>
<evidence type="ECO:0000259" key="5">
    <source>
        <dbReference type="PROSITE" id="PS50405"/>
    </source>
</evidence>
<dbReference type="InterPro" id="IPR040079">
    <property type="entry name" value="Glutathione_S-Trfase"/>
</dbReference>
<dbReference type="Pfam" id="PF00043">
    <property type="entry name" value="GST_C"/>
    <property type="match status" value="1"/>
</dbReference>
<sequence>MAEQSKVKLHGMWASPYVKRVELALKLKGIPYDYVEEDLWNKSELLLQLNPVHKLVPVLVHGGKPLCESLVIIEYIDETWPNAHRLLPQDAYERAKVRFWATFLQQQVRNITYKLPLYMNSKNNLGVMGLSDGNSLFLYDHVAKVIRRDGEVQEKAIKEVHEKLQILEQHMEEIFPGGNPLVEDQLGLLDLMMAQTMNANKAIEEAFGLKLIDPEKYPLVYSWMTSLHEIPVVRETAAPSHKMVGLLHILRKMGLMGHDL</sequence>
<dbReference type="Gene3D" id="3.40.30.10">
    <property type="entry name" value="Glutaredoxin"/>
    <property type="match status" value="1"/>
</dbReference>
<dbReference type="InterPro" id="IPR045074">
    <property type="entry name" value="GST_C_Tau"/>
</dbReference>
<dbReference type="EC" id="2.5.1.18" evidence="1"/>
<dbReference type="FunFam" id="3.40.30.10:FF:000197">
    <property type="entry name" value="Glutathione S-transferase U10"/>
    <property type="match status" value="1"/>
</dbReference>
<accession>A0ABC8SNZ4</accession>
<dbReference type="SUPFAM" id="SSF52833">
    <property type="entry name" value="Thioredoxin-like"/>
    <property type="match status" value="1"/>
</dbReference>
<evidence type="ECO:0000256" key="3">
    <source>
        <dbReference type="ARBA" id="ARBA00047960"/>
    </source>
</evidence>
<comment type="catalytic activity">
    <reaction evidence="3">
        <text>RX + glutathione = an S-substituted glutathione + a halide anion + H(+)</text>
        <dbReference type="Rhea" id="RHEA:16437"/>
        <dbReference type="ChEBI" id="CHEBI:15378"/>
        <dbReference type="ChEBI" id="CHEBI:16042"/>
        <dbReference type="ChEBI" id="CHEBI:17792"/>
        <dbReference type="ChEBI" id="CHEBI:57925"/>
        <dbReference type="ChEBI" id="CHEBI:90779"/>
        <dbReference type="EC" id="2.5.1.18"/>
    </reaction>
</comment>
<dbReference type="SUPFAM" id="SSF47616">
    <property type="entry name" value="GST C-terminal domain-like"/>
    <property type="match status" value="1"/>
</dbReference>
<dbReference type="AlphaFoldDB" id="A0ABC8SNZ4"/>
<comment type="caution">
    <text evidence="6">The sequence shown here is derived from an EMBL/GenBank/DDBJ whole genome shotgun (WGS) entry which is preliminary data.</text>
</comment>
<feature type="domain" description="GST N-terminal" evidence="4">
    <location>
        <begin position="5"/>
        <end position="84"/>
    </location>
</feature>
<evidence type="ECO:0000313" key="7">
    <source>
        <dbReference type="Proteomes" id="UP001642360"/>
    </source>
</evidence>
<dbReference type="PANTHER" id="PTHR11260:SF711">
    <property type="entry name" value="GLUTATHIONE S-TRANSFERASE U9"/>
    <property type="match status" value="1"/>
</dbReference>
<dbReference type="PROSITE" id="PS50404">
    <property type="entry name" value="GST_NTER"/>
    <property type="match status" value="1"/>
</dbReference>
<dbReference type="Gene3D" id="1.20.1050.10">
    <property type="match status" value="1"/>
</dbReference>
<evidence type="ECO:0000256" key="2">
    <source>
        <dbReference type="ARBA" id="ARBA00022679"/>
    </source>
</evidence>
<dbReference type="CDD" id="cd03185">
    <property type="entry name" value="GST_C_Tau"/>
    <property type="match status" value="1"/>
</dbReference>
<dbReference type="EMBL" id="CAUOFW020003225">
    <property type="protein sequence ID" value="CAK9158672.1"/>
    <property type="molecule type" value="Genomic_DNA"/>
</dbReference>
<dbReference type="SFLD" id="SFLDG00358">
    <property type="entry name" value="Main_(cytGST)"/>
    <property type="match status" value="1"/>
</dbReference>
<keyword evidence="2" id="KW-0808">Transferase</keyword>
<name>A0ABC8SNZ4_9AQUA</name>
<dbReference type="PROSITE" id="PS50405">
    <property type="entry name" value="GST_CTER"/>
    <property type="match status" value="1"/>
</dbReference>
<dbReference type="InterPro" id="IPR045073">
    <property type="entry name" value="Omega/Tau-like"/>
</dbReference>
<evidence type="ECO:0000256" key="1">
    <source>
        <dbReference type="ARBA" id="ARBA00012452"/>
    </source>
</evidence>
<evidence type="ECO:0000259" key="4">
    <source>
        <dbReference type="PROSITE" id="PS50404"/>
    </source>
</evidence>
<dbReference type="Pfam" id="PF13417">
    <property type="entry name" value="GST_N_3"/>
    <property type="match status" value="1"/>
</dbReference>
<dbReference type="InterPro" id="IPR010987">
    <property type="entry name" value="Glutathione-S-Trfase_C-like"/>
</dbReference>
<dbReference type="InterPro" id="IPR004045">
    <property type="entry name" value="Glutathione_S-Trfase_N"/>
</dbReference>
<dbReference type="GO" id="GO:0004364">
    <property type="term" value="F:glutathione transferase activity"/>
    <property type="evidence" value="ECO:0007669"/>
    <property type="project" value="UniProtKB-EC"/>
</dbReference>
<dbReference type="CDD" id="cd03058">
    <property type="entry name" value="GST_N_Tau"/>
    <property type="match status" value="1"/>
</dbReference>
<dbReference type="InterPro" id="IPR004046">
    <property type="entry name" value="GST_C"/>
</dbReference>
<dbReference type="SFLD" id="SFLDS00019">
    <property type="entry name" value="Glutathione_Transferase_(cytos"/>
    <property type="match status" value="1"/>
</dbReference>
<feature type="domain" description="GST C-terminal" evidence="5">
    <location>
        <begin position="90"/>
        <end position="246"/>
    </location>
</feature>